<evidence type="ECO:0000256" key="4">
    <source>
        <dbReference type="ARBA" id="ARBA00022598"/>
    </source>
</evidence>
<gene>
    <name evidence="17" type="ORF">GCM10007116_09480</name>
</gene>
<feature type="binding site" evidence="9">
    <location>
        <position position="130"/>
    </location>
    <ligand>
        <name>Mg(2+)</name>
        <dbReference type="ChEBI" id="CHEBI:18420"/>
        <label>1</label>
    </ligand>
</feature>
<feature type="domain" description="GS beta-grasp" evidence="15">
    <location>
        <begin position="15"/>
        <end position="99"/>
    </location>
</feature>
<evidence type="ECO:0000256" key="13">
    <source>
        <dbReference type="RuleBase" id="RU000385"/>
    </source>
</evidence>
<dbReference type="GO" id="GO:0046872">
    <property type="term" value="F:metal ion binding"/>
    <property type="evidence" value="ECO:0007669"/>
    <property type="project" value="UniProtKB-KW"/>
</dbReference>
<feature type="binding site" evidence="7">
    <location>
        <position position="340"/>
    </location>
    <ligand>
        <name>L-glutamate</name>
        <dbReference type="ChEBI" id="CHEBI:29985"/>
    </ligand>
</feature>
<dbReference type="AlphaFoldDB" id="A0A830H3T6"/>
<evidence type="ECO:0000256" key="11">
    <source>
        <dbReference type="PROSITE-ProRule" id="PRU01330"/>
    </source>
</evidence>
<feature type="binding site" evidence="9">
    <location>
        <position position="360"/>
    </location>
    <ligand>
        <name>Mg(2+)</name>
        <dbReference type="ChEBI" id="CHEBI:18420"/>
        <label>1</label>
    </ligand>
</feature>
<dbReference type="Gene3D" id="3.30.590.10">
    <property type="entry name" value="Glutamine synthetase/guanido kinase, catalytic domain"/>
    <property type="match status" value="1"/>
</dbReference>
<dbReference type="Gene3D" id="3.10.20.70">
    <property type="entry name" value="Glutamine synthetase, N-terminal domain"/>
    <property type="match status" value="1"/>
</dbReference>
<dbReference type="InterPro" id="IPR036651">
    <property type="entry name" value="Gln_synt_N_sf"/>
</dbReference>
<dbReference type="Proteomes" id="UP000616143">
    <property type="component" value="Unassembled WGS sequence"/>
</dbReference>
<dbReference type="PROSITE" id="PS51987">
    <property type="entry name" value="GS_CATALYTIC"/>
    <property type="match status" value="1"/>
</dbReference>
<evidence type="ECO:0000256" key="3">
    <source>
        <dbReference type="ARBA" id="ARBA00022490"/>
    </source>
</evidence>
<feature type="binding site" evidence="9">
    <location>
        <position position="132"/>
    </location>
    <ligand>
        <name>Mg(2+)</name>
        <dbReference type="ChEBI" id="CHEBI:18420"/>
        <label>1</label>
    </ligand>
</feature>
<dbReference type="GO" id="GO:0004356">
    <property type="term" value="F:glutamine synthetase activity"/>
    <property type="evidence" value="ECO:0007669"/>
    <property type="project" value="UniProtKB-EC"/>
</dbReference>
<dbReference type="GO" id="GO:0019740">
    <property type="term" value="P:nitrogen utilization"/>
    <property type="evidence" value="ECO:0007669"/>
    <property type="project" value="TreeGrafter"/>
</dbReference>
<keyword evidence="5 8" id="KW-0547">Nucleotide-binding</keyword>
<dbReference type="NCBIfam" id="TIGR00653">
    <property type="entry name" value="GlnA"/>
    <property type="match status" value="1"/>
</dbReference>
<reference evidence="17" key="2">
    <citation type="submission" date="2020-09" db="EMBL/GenBank/DDBJ databases">
        <authorList>
            <person name="Sun Q."/>
            <person name="Ohkuma M."/>
        </authorList>
    </citation>
    <scope>NUCLEOTIDE SEQUENCE</scope>
    <source>
        <strain evidence="17">JCM 31740</strain>
    </source>
</reference>
<feature type="binding site" evidence="9">
    <location>
        <position position="217"/>
    </location>
    <ligand>
        <name>Mg(2+)</name>
        <dbReference type="ChEBI" id="CHEBI:18420"/>
        <label>1</label>
    </ligand>
</feature>
<dbReference type="GO" id="GO:0016020">
    <property type="term" value="C:membrane"/>
    <property type="evidence" value="ECO:0007669"/>
    <property type="project" value="TreeGrafter"/>
</dbReference>
<dbReference type="PROSITE" id="PS00181">
    <property type="entry name" value="GLNA_ATP"/>
    <property type="match status" value="1"/>
</dbReference>
<dbReference type="PROSITE" id="PS00180">
    <property type="entry name" value="GLNA_1"/>
    <property type="match status" value="1"/>
</dbReference>
<dbReference type="EC" id="6.3.1.2" evidence="14"/>
<dbReference type="InterPro" id="IPR008147">
    <property type="entry name" value="Gln_synt_N"/>
</dbReference>
<feature type="domain" description="GS catalytic" evidence="16">
    <location>
        <begin position="107"/>
        <end position="471"/>
    </location>
</feature>
<comment type="cofactor">
    <cofactor evidence="9">
        <name>Mg(2+)</name>
        <dbReference type="ChEBI" id="CHEBI:18420"/>
    </cofactor>
    <text evidence="9">Binds 2 Mg(2+) ions per subunit.</text>
</comment>
<protein>
    <recommendedName>
        <fullName evidence="14">Glutamine synthetase</fullName>
        <ecNumber evidence="14">6.3.1.2</ecNumber>
    </recommendedName>
</protein>
<keyword evidence="6 8" id="KW-0067">ATP-binding</keyword>
<reference evidence="17" key="1">
    <citation type="journal article" date="2014" name="Int. J. Syst. Evol. Microbiol.">
        <title>Complete genome sequence of Corynebacterium casei LMG S-19264T (=DSM 44701T), isolated from a smear-ripened cheese.</title>
        <authorList>
            <consortium name="US DOE Joint Genome Institute (JGI-PGF)"/>
            <person name="Walter F."/>
            <person name="Albersmeier A."/>
            <person name="Kalinowski J."/>
            <person name="Ruckert C."/>
        </authorList>
    </citation>
    <scope>NUCLEOTIDE SEQUENCE</scope>
    <source>
        <strain evidence="17">JCM 31740</strain>
    </source>
</reference>
<comment type="caution">
    <text evidence="17">The sequence shown here is derived from an EMBL/GenBank/DDBJ whole genome shotgun (WGS) entry which is preliminary data.</text>
</comment>
<keyword evidence="9" id="KW-0460">Magnesium</keyword>
<feature type="binding site" evidence="8">
    <location>
        <begin position="220"/>
        <end position="222"/>
    </location>
    <ligand>
        <name>ATP</name>
        <dbReference type="ChEBI" id="CHEBI:30616"/>
    </ligand>
</feature>
<dbReference type="GO" id="GO:0005524">
    <property type="term" value="F:ATP binding"/>
    <property type="evidence" value="ECO:0007669"/>
    <property type="project" value="UniProtKB-KW"/>
</dbReference>
<organism evidence="17 18">
    <name type="scientific">Sulfodiicoccus acidiphilus</name>
    <dbReference type="NCBI Taxonomy" id="1670455"/>
    <lineage>
        <taxon>Archaea</taxon>
        <taxon>Thermoproteota</taxon>
        <taxon>Thermoprotei</taxon>
        <taxon>Sulfolobales</taxon>
        <taxon>Sulfolobaceae</taxon>
        <taxon>Sulfodiicoccus</taxon>
    </lineage>
</organism>
<evidence type="ECO:0000256" key="10">
    <source>
        <dbReference type="PIRSR" id="PIRSR604809-50"/>
    </source>
</evidence>
<feature type="modified residue" description="O-AMP-tyrosine" evidence="10">
    <location>
        <position position="400"/>
    </location>
</feature>
<dbReference type="OrthoDB" id="36124at2157"/>
<evidence type="ECO:0000313" key="18">
    <source>
        <dbReference type="Proteomes" id="UP000616143"/>
    </source>
</evidence>
<dbReference type="InterPro" id="IPR008146">
    <property type="entry name" value="Gln_synth_cat_dom"/>
</dbReference>
<feature type="binding site" evidence="7">
    <location>
        <begin position="261"/>
        <end position="262"/>
    </location>
    <ligand>
        <name>L-glutamate</name>
        <dbReference type="ChEBI" id="CHEBI:29985"/>
    </ligand>
</feature>
<dbReference type="PROSITE" id="PS51986">
    <property type="entry name" value="GS_BETA_GRASP"/>
    <property type="match status" value="1"/>
</dbReference>
<name>A0A830H3T6_9CREN</name>
<dbReference type="GO" id="GO:0006542">
    <property type="term" value="P:glutamine biosynthetic process"/>
    <property type="evidence" value="ECO:0007669"/>
    <property type="project" value="InterPro"/>
</dbReference>
<sequence length="471" mass="53321">MNSTIEKSLKLVRENQIEWLDLQFTDLPGRLHHITIPAKELTEESFKTGFGKLDGSSIRGFTTIYESDMVLRPVPETTALLPWNKGVARVLNQVFWGAGRGRFERDPRGVAEAAETFQEQRGLKSYFGPELEFFLFDKVEIDVSTPSSGTGYKIKAREAPWEKTGNFLIRFKEGYYPAPPVDQLMDVRLEIVETLTKFFGFEIEATHHEVATAGQGEIDFRFSTLVDTADKVQTLKYVGKNVAANKGLVMTFMPKPMFGDNGTGMHTHFSLWTADGSKNLMYDPSDEYAELSQTGRYVVGGLLHHARALSAIVSPTTNSYRRLIPGFEAPVYLAWSKGNRSAVIRVPSYYRGMEVAKRIEYRAPDPSTNPYLAFSAILMAALDGVNKKMDPGDPVDENIYHLTPERRKQLDIRELPRSLDEALDELESDLEFLKPVFNSSILDTYISMKRDEARAVAQYPHPVEMYYYLDS</sequence>
<dbReference type="PANTHER" id="PTHR43407:SF1">
    <property type="entry name" value="LENGSIN"/>
    <property type="match status" value="1"/>
</dbReference>
<evidence type="ECO:0000256" key="9">
    <source>
        <dbReference type="PIRSR" id="PIRSR604809-3"/>
    </source>
</evidence>
<evidence type="ECO:0000256" key="7">
    <source>
        <dbReference type="PIRSR" id="PIRSR604809-1"/>
    </source>
</evidence>
<comment type="subcellular location">
    <subcellularLocation>
        <location evidence="1 13">Cytoplasm</location>
    </subcellularLocation>
</comment>
<dbReference type="InterPro" id="IPR014746">
    <property type="entry name" value="Gln_synth/guanido_kin_cat_dom"/>
</dbReference>
<accession>A0A830H3T6</accession>
<evidence type="ECO:0000256" key="12">
    <source>
        <dbReference type="RuleBase" id="RU000384"/>
    </source>
</evidence>
<dbReference type="GO" id="GO:0005737">
    <property type="term" value="C:cytoplasm"/>
    <property type="evidence" value="ECO:0007669"/>
    <property type="project" value="UniProtKB-SubCell"/>
</dbReference>
<feature type="binding site" evidence="9">
    <location>
        <position position="266"/>
    </location>
    <ligand>
        <name>Mg(2+)</name>
        <dbReference type="ChEBI" id="CHEBI:18420"/>
        <label>1</label>
    </ligand>
</feature>
<dbReference type="InterPro" id="IPR004809">
    <property type="entry name" value="Gln_synth_I"/>
</dbReference>
<keyword evidence="3 13" id="KW-0963">Cytoplasm</keyword>
<feature type="binding site" evidence="7">
    <location>
        <position position="322"/>
    </location>
    <ligand>
        <name>L-glutamate</name>
        <dbReference type="ChEBI" id="CHEBI:29985"/>
    </ligand>
</feature>
<dbReference type="SUPFAM" id="SSF54368">
    <property type="entry name" value="Glutamine synthetase, N-terminal domain"/>
    <property type="match status" value="1"/>
</dbReference>
<dbReference type="InterPro" id="IPR027303">
    <property type="entry name" value="Gln_synth_gly_rich_site"/>
</dbReference>
<keyword evidence="4 14" id="KW-0436">Ligase</keyword>
<feature type="binding site" evidence="7">
    <location>
        <position position="328"/>
    </location>
    <ligand>
        <name>L-glutamate</name>
        <dbReference type="ChEBI" id="CHEBI:29985"/>
    </ligand>
</feature>
<comment type="catalytic activity">
    <reaction evidence="14">
        <text>L-glutamate + NH4(+) + ATP = L-glutamine + ADP + phosphate + H(+)</text>
        <dbReference type="Rhea" id="RHEA:16169"/>
        <dbReference type="ChEBI" id="CHEBI:15378"/>
        <dbReference type="ChEBI" id="CHEBI:28938"/>
        <dbReference type="ChEBI" id="CHEBI:29985"/>
        <dbReference type="ChEBI" id="CHEBI:30616"/>
        <dbReference type="ChEBI" id="CHEBI:43474"/>
        <dbReference type="ChEBI" id="CHEBI:58359"/>
        <dbReference type="ChEBI" id="CHEBI:456216"/>
        <dbReference type="EC" id="6.3.1.2"/>
    </reaction>
</comment>
<feature type="binding site" evidence="8">
    <location>
        <position position="340"/>
    </location>
    <ligand>
        <name>ATP</name>
        <dbReference type="ChEBI" id="CHEBI:30616"/>
    </ligand>
</feature>
<evidence type="ECO:0000259" key="16">
    <source>
        <dbReference type="PROSITE" id="PS51987"/>
    </source>
</evidence>
<dbReference type="SUPFAM" id="SSF55931">
    <property type="entry name" value="Glutamine synthetase/guanido kinase"/>
    <property type="match status" value="1"/>
</dbReference>
<dbReference type="PANTHER" id="PTHR43407">
    <property type="entry name" value="GLUTAMINE SYNTHETASE"/>
    <property type="match status" value="1"/>
</dbReference>
<feature type="binding site" evidence="8">
    <location>
        <position position="204"/>
    </location>
    <ligand>
        <name>ATP</name>
        <dbReference type="ChEBI" id="CHEBI:30616"/>
    </ligand>
</feature>
<feature type="binding site" evidence="7">
    <location>
        <position position="362"/>
    </location>
    <ligand>
        <name>L-glutamate</name>
        <dbReference type="ChEBI" id="CHEBI:29985"/>
    </ligand>
</feature>
<evidence type="ECO:0000256" key="8">
    <source>
        <dbReference type="PIRSR" id="PIRSR604809-2"/>
    </source>
</evidence>
<dbReference type="Pfam" id="PF03951">
    <property type="entry name" value="Gln-synt_N"/>
    <property type="match status" value="1"/>
</dbReference>
<evidence type="ECO:0000313" key="17">
    <source>
        <dbReference type="EMBL" id="GGT93860.1"/>
    </source>
</evidence>
<dbReference type="RefSeq" id="WP_188848443.1">
    <property type="nucleotide sequence ID" value="NZ_BMQS01000007.1"/>
</dbReference>
<feature type="binding site" evidence="9">
    <location>
        <position position="209"/>
    </location>
    <ligand>
        <name>Mg(2+)</name>
        <dbReference type="ChEBI" id="CHEBI:18420"/>
        <label>1</label>
    </ligand>
</feature>
<evidence type="ECO:0000256" key="2">
    <source>
        <dbReference type="ARBA" id="ARBA00009897"/>
    </source>
</evidence>
<feature type="binding site" evidence="8">
    <location>
        <begin position="268"/>
        <end position="270"/>
    </location>
    <ligand>
        <name>ATP</name>
        <dbReference type="ChEBI" id="CHEBI:30616"/>
    </ligand>
</feature>
<evidence type="ECO:0000256" key="1">
    <source>
        <dbReference type="ARBA" id="ARBA00004496"/>
    </source>
</evidence>
<keyword evidence="9" id="KW-0479">Metal-binding</keyword>
<evidence type="ECO:0000256" key="14">
    <source>
        <dbReference type="RuleBase" id="RU004356"/>
    </source>
</evidence>
<keyword evidence="10" id="KW-0597">Phosphoprotein</keyword>
<dbReference type="SMART" id="SM01230">
    <property type="entry name" value="Gln-synt_C"/>
    <property type="match status" value="1"/>
</dbReference>
<evidence type="ECO:0000259" key="15">
    <source>
        <dbReference type="PROSITE" id="PS51986"/>
    </source>
</evidence>
<dbReference type="Pfam" id="PF00120">
    <property type="entry name" value="Gln-synt_C"/>
    <property type="match status" value="1"/>
</dbReference>
<evidence type="ECO:0000256" key="6">
    <source>
        <dbReference type="ARBA" id="ARBA00022840"/>
    </source>
</evidence>
<comment type="similarity">
    <text evidence="2 11 12">Belongs to the glutamine synthetase family.</text>
</comment>
<evidence type="ECO:0000256" key="5">
    <source>
        <dbReference type="ARBA" id="ARBA00022741"/>
    </source>
</evidence>
<dbReference type="InterPro" id="IPR027302">
    <property type="entry name" value="Gln_synth_N_conserv_site"/>
</dbReference>
<proteinExistence type="inferred from homology"/>
<dbReference type="EMBL" id="BMQS01000007">
    <property type="protein sequence ID" value="GGT93860.1"/>
    <property type="molecule type" value="Genomic_DNA"/>
</dbReference>